<evidence type="ECO:0000313" key="5">
    <source>
        <dbReference type="Proteomes" id="UP000838748"/>
    </source>
</evidence>
<keyword evidence="3" id="KW-0732">Signal</keyword>
<feature type="chain" id="PRO_5046569576" evidence="3">
    <location>
        <begin position="23"/>
        <end position="517"/>
    </location>
</feature>
<organism evidence="4 5">
    <name type="scientific">Vibrio marisflavi CECT 7928</name>
    <dbReference type="NCBI Taxonomy" id="634439"/>
    <lineage>
        <taxon>Bacteria</taxon>
        <taxon>Pseudomonadati</taxon>
        <taxon>Pseudomonadota</taxon>
        <taxon>Gammaproteobacteria</taxon>
        <taxon>Vibrionales</taxon>
        <taxon>Vibrionaceae</taxon>
        <taxon>Vibrio</taxon>
    </lineage>
</organism>
<dbReference type="InterPro" id="IPR017850">
    <property type="entry name" value="Alkaline_phosphatase_core_sf"/>
</dbReference>
<sequence length="517" mass="57053">MTRKFKPTLVAASLAFSIISMAGGCSYLQANSNSDHAKETKTEQASAIHTPSQDKTKTPIEHIVVIFDENISFDHYFGTYPHATNPKGEPAFHAKPDTPPVNGLTPELLHHNPNRVNPFLLARDKEPCDQDHEYEAEQEAYNGGLVNQFVSATGNKSSKECQHEVMGYYDGNTVTALWNYAQHFSLNDNSYGTIFGPSTPGALNLVAGTTGKAFPTDAPDIVNGNLVGDVDPRFDDCSYKSPAQAKAGEQDAAKDGGLVYIKGQNIGNLLNDKGVTWGWFEGGFDPSSRTKSGIARCDSVSTNIFGGQKKDYIPHHEPFQYYKSTSNPHHLAPSSIAMVGKTDRANHQYSLKTFWKAADSGHLPAVSFLKAKGVEDAHAGYSNPLDEQKFLVRTINRLQKLPSWKHTAVIIAYDDSDGYYDHVMPPKNHFANEEGRAGYGPRLPLLVISPYAKQNHVDHTLTDQASIIHFIEKNWQLGHIKHSMDKHSGTLENMFNFQKPDLDPKLFLNPNTGEVVS</sequence>
<dbReference type="PROSITE" id="PS51257">
    <property type="entry name" value="PROKAR_LIPOPROTEIN"/>
    <property type="match status" value="1"/>
</dbReference>
<feature type="region of interest" description="Disordered" evidence="2">
    <location>
        <begin position="36"/>
        <end position="55"/>
    </location>
</feature>
<dbReference type="PANTHER" id="PTHR31956">
    <property type="entry name" value="NON-SPECIFIC PHOSPHOLIPASE C4-RELATED"/>
    <property type="match status" value="1"/>
</dbReference>
<reference evidence="4" key="1">
    <citation type="submission" date="2021-11" db="EMBL/GenBank/DDBJ databases">
        <authorList>
            <person name="Rodrigo-Torres L."/>
            <person name="Arahal R. D."/>
            <person name="Lucena T."/>
        </authorList>
    </citation>
    <scope>NUCLEOTIDE SEQUENCE</scope>
    <source>
        <strain evidence="4">CECT 7928</strain>
    </source>
</reference>
<evidence type="ECO:0000313" key="4">
    <source>
        <dbReference type="EMBL" id="CAH0537724.1"/>
    </source>
</evidence>
<keyword evidence="1 4" id="KW-0378">Hydrolase</keyword>
<protein>
    <submittedName>
        <fullName evidence="4">Phospholipase C 3</fullName>
        <ecNumber evidence="4">3.1.4.3</ecNumber>
    </submittedName>
</protein>
<dbReference type="EMBL" id="CAKLDM010000001">
    <property type="protein sequence ID" value="CAH0537724.1"/>
    <property type="molecule type" value="Genomic_DNA"/>
</dbReference>
<gene>
    <name evidence="4" type="primary">plcC</name>
    <name evidence="4" type="ORF">VMF7928_01276</name>
</gene>
<dbReference type="InterPro" id="IPR007312">
    <property type="entry name" value="Phosphoesterase"/>
</dbReference>
<dbReference type="Pfam" id="PF04185">
    <property type="entry name" value="Phosphoesterase"/>
    <property type="match status" value="1"/>
</dbReference>
<dbReference type="GO" id="GO:0034480">
    <property type="term" value="F:phosphatidylcholine phospholipase C activity"/>
    <property type="evidence" value="ECO:0007669"/>
    <property type="project" value="UniProtKB-EC"/>
</dbReference>
<evidence type="ECO:0000256" key="1">
    <source>
        <dbReference type="ARBA" id="ARBA00022801"/>
    </source>
</evidence>
<dbReference type="Gene3D" id="3.40.720.10">
    <property type="entry name" value="Alkaline Phosphatase, subunit A"/>
    <property type="match status" value="2"/>
</dbReference>
<evidence type="ECO:0000256" key="2">
    <source>
        <dbReference type="SAM" id="MobiDB-lite"/>
    </source>
</evidence>
<dbReference type="CDD" id="cd16013">
    <property type="entry name" value="AcpA"/>
    <property type="match status" value="1"/>
</dbReference>
<dbReference type="PANTHER" id="PTHR31956:SF1">
    <property type="entry name" value="NON-SPECIFIC PHOSPHOLIPASE C1"/>
    <property type="match status" value="1"/>
</dbReference>
<accession>A0ABN8E317</accession>
<keyword evidence="5" id="KW-1185">Reference proteome</keyword>
<name>A0ABN8E317_9VIBR</name>
<dbReference type="RefSeq" id="WP_237360618.1">
    <property type="nucleotide sequence ID" value="NZ_CAKLDM010000001.1"/>
</dbReference>
<evidence type="ECO:0000256" key="3">
    <source>
        <dbReference type="SAM" id="SignalP"/>
    </source>
</evidence>
<feature type="signal peptide" evidence="3">
    <location>
        <begin position="1"/>
        <end position="22"/>
    </location>
</feature>
<proteinExistence type="predicted"/>
<dbReference type="Proteomes" id="UP000838748">
    <property type="component" value="Unassembled WGS sequence"/>
</dbReference>
<comment type="caution">
    <text evidence="4">The sequence shown here is derived from an EMBL/GenBank/DDBJ whole genome shotgun (WGS) entry which is preliminary data.</text>
</comment>
<dbReference type="EC" id="3.1.4.3" evidence="4"/>